<evidence type="ECO:0008006" key="3">
    <source>
        <dbReference type="Google" id="ProtNLM"/>
    </source>
</evidence>
<dbReference type="EMBL" id="JBHTNH010000015">
    <property type="protein sequence ID" value="MFD1361548.1"/>
    <property type="molecule type" value="Genomic_DNA"/>
</dbReference>
<gene>
    <name evidence="1" type="ORF">ACFQ4A_07750</name>
</gene>
<organism evidence="1 2">
    <name type="scientific">Lentibacillus salinarum</name>
    <dbReference type="NCBI Taxonomy" id="446820"/>
    <lineage>
        <taxon>Bacteria</taxon>
        <taxon>Bacillati</taxon>
        <taxon>Bacillota</taxon>
        <taxon>Bacilli</taxon>
        <taxon>Bacillales</taxon>
        <taxon>Bacillaceae</taxon>
        <taxon>Lentibacillus</taxon>
    </lineage>
</organism>
<evidence type="ECO:0000313" key="1">
    <source>
        <dbReference type="EMBL" id="MFD1361548.1"/>
    </source>
</evidence>
<comment type="caution">
    <text evidence="1">The sequence shown here is derived from an EMBL/GenBank/DDBJ whole genome shotgun (WGS) entry which is preliminary data.</text>
</comment>
<keyword evidence="2" id="KW-1185">Reference proteome</keyword>
<name>A0ABW3ZTK9_9BACI</name>
<evidence type="ECO:0000313" key="2">
    <source>
        <dbReference type="Proteomes" id="UP001597178"/>
    </source>
</evidence>
<protein>
    <recommendedName>
        <fullName evidence="3">GapA-binding peptide SR1P</fullName>
    </recommendedName>
</protein>
<dbReference type="Proteomes" id="UP001597178">
    <property type="component" value="Unassembled WGS sequence"/>
</dbReference>
<accession>A0ABW3ZTK9</accession>
<reference evidence="2" key="1">
    <citation type="journal article" date="2019" name="Int. J. Syst. Evol. Microbiol.">
        <title>The Global Catalogue of Microorganisms (GCM) 10K type strain sequencing project: providing services to taxonomists for standard genome sequencing and annotation.</title>
        <authorList>
            <consortium name="The Broad Institute Genomics Platform"/>
            <consortium name="The Broad Institute Genome Sequencing Center for Infectious Disease"/>
            <person name="Wu L."/>
            <person name="Ma J."/>
        </authorList>
    </citation>
    <scope>NUCLEOTIDE SEQUENCE [LARGE SCALE GENOMIC DNA]</scope>
    <source>
        <strain evidence="2">CCUG 54822</strain>
    </source>
</reference>
<sequence>MRELIGQCQSCGREVYCENGFFDGVQENGRLLCYVCADESDGK</sequence>
<proteinExistence type="predicted"/>